<dbReference type="OrthoDB" id="5903604at2"/>
<evidence type="ECO:0008006" key="3">
    <source>
        <dbReference type="Google" id="ProtNLM"/>
    </source>
</evidence>
<dbReference type="Proteomes" id="UP000248863">
    <property type="component" value="Unassembled WGS sequence"/>
</dbReference>
<accession>A0A327KSM9</accession>
<comment type="caution">
    <text evidence="1">The sequence shown here is derived from an EMBL/GenBank/DDBJ whole genome shotgun (WGS) entry which is preliminary data.</text>
</comment>
<evidence type="ECO:0000313" key="2">
    <source>
        <dbReference type="Proteomes" id="UP000248863"/>
    </source>
</evidence>
<organism evidence="1 2">
    <name type="scientific">Rhodoplanes elegans</name>
    <dbReference type="NCBI Taxonomy" id="29408"/>
    <lineage>
        <taxon>Bacteria</taxon>
        <taxon>Pseudomonadati</taxon>
        <taxon>Pseudomonadota</taxon>
        <taxon>Alphaproteobacteria</taxon>
        <taxon>Hyphomicrobiales</taxon>
        <taxon>Nitrobacteraceae</taxon>
        <taxon>Rhodoplanes</taxon>
    </lineage>
</organism>
<evidence type="ECO:0000313" key="1">
    <source>
        <dbReference type="EMBL" id="RAI41930.1"/>
    </source>
</evidence>
<name>A0A327KSM9_9BRAD</name>
<dbReference type="InterPro" id="IPR025935">
    <property type="entry name" value="AbiH"/>
</dbReference>
<dbReference type="EMBL" id="NPEU01000007">
    <property type="protein sequence ID" value="RAI41930.1"/>
    <property type="molecule type" value="Genomic_DNA"/>
</dbReference>
<gene>
    <name evidence="1" type="ORF">CH338_01690</name>
</gene>
<dbReference type="RefSeq" id="WP_111355307.1">
    <property type="nucleotide sequence ID" value="NZ_NHSK01000213.1"/>
</dbReference>
<protein>
    <recommendedName>
        <fullName evidence="3">Bacteriophage abortive infection AbiH</fullName>
    </recommendedName>
</protein>
<keyword evidence="2" id="KW-1185">Reference proteome</keyword>
<dbReference type="AlphaFoldDB" id="A0A327KSM9"/>
<dbReference type="Pfam" id="PF14253">
    <property type="entry name" value="AbiH"/>
    <property type="match status" value="1"/>
</dbReference>
<sequence>MSDKLYIIGNGFDLHHGIKSSYRAFGDYVRINDRRTYDFVVRYFEMDDGFWAEFEERLAYFDVDKLTDNASTFLVGYGDEEWSDSYNHDYQYEMSQAVEAVSVKLQARFQEWIRQLAIPSKSDIEAIRLPIDPSAKFLNFNYTATLQLLYGVPESRILHIHGAGTDPNAHLVLGHGWEPESDSDPYRFHADPEAADTRVVEGQRIIDGYFRDTFKPTAQIIAANDTFFTELAKTEHIYVMGHSLSNVDHPYFSEIMRHIDLDRVSWKVSYFGALETTQKHAEETGIPMHLVEFARLTEF</sequence>
<proteinExistence type="predicted"/>
<reference evidence="1 2" key="1">
    <citation type="submission" date="2017-07" db="EMBL/GenBank/DDBJ databases">
        <title>Draft Genome Sequences of Select Purple Nonsulfur Bacteria.</title>
        <authorList>
            <person name="Lasarre B."/>
            <person name="Mckinlay J.B."/>
        </authorList>
    </citation>
    <scope>NUCLEOTIDE SEQUENCE [LARGE SCALE GENOMIC DNA]</scope>
    <source>
        <strain evidence="1 2">DSM 11907</strain>
    </source>
</reference>